<dbReference type="EMBL" id="CP034170">
    <property type="protein sequence ID" value="AZI57266.1"/>
    <property type="molecule type" value="Genomic_DNA"/>
</dbReference>
<evidence type="ECO:0000313" key="2">
    <source>
        <dbReference type="Proteomes" id="UP000268084"/>
    </source>
</evidence>
<reference evidence="1 2" key="2">
    <citation type="submission" date="2018-12" db="EMBL/GenBank/DDBJ databases">
        <title>Nakamurella antarcticus sp. nov., isolated from Antarctica South Shetland Islands soil.</title>
        <authorList>
            <person name="Peng F."/>
        </authorList>
    </citation>
    <scope>NUCLEOTIDE SEQUENCE [LARGE SCALE GENOMIC DNA]</scope>
    <source>
        <strain evidence="1 2">S14-144</strain>
    </source>
</reference>
<dbReference type="KEGG" id="nak:EH165_02915"/>
<dbReference type="InterPro" id="IPR036890">
    <property type="entry name" value="HATPase_C_sf"/>
</dbReference>
<proteinExistence type="predicted"/>
<keyword evidence="2" id="KW-1185">Reference proteome</keyword>
<gene>
    <name evidence="1" type="ORF">EH165_02915</name>
</gene>
<dbReference type="AlphaFoldDB" id="A0A3G8ZT92"/>
<accession>A0A3G8ZT92</accession>
<evidence type="ECO:0008006" key="3">
    <source>
        <dbReference type="Google" id="ProtNLM"/>
    </source>
</evidence>
<name>A0A3G8ZT92_9ACTN</name>
<sequence>MMRPSMVRATKIPDFAAVADPFGTAELRAAVVATWQRSVARLREDANAEESLAFVGYAGRVVVELAANAADAAIAAGVPGRIRFSVVDGELRVANTGAPLTSEGVAALASLRASAKRDALGTVGHFGVGFTAVLAVSEAPSVHSVGGGVQFSAARTAQCLSELGSAELDAEIDRRGGHVPILRLPWPAENVALPAGFTTEVRLPLLPDVDVAGLLAGVGDHLLLTLRGLDIIELPDRVLTKLEHNADEISILDGDVETRWRLSTRTGRLSPELLGRQLVEQRGHDRWWVTWATPVGKRLGDDVLYAPTPTDEPLALPARLMGSFPVDDTRRHLAAGDLADFLLAEAAEGYLQLMRSAEPEDRLDLLPAGGFGISQIDTGLRLAIASKARSTPLLVTVSGDAIRPEAAVMMPGAATQLLELVADAVPHLLPAPRSLSDTEAMRTLGVRTLTVAEMSSALGSLGREPQFWGTLYELLDFASPDDLADLPVPTADGRTVLGAKSVLLPPPSGLPAGGALDAFADLAAAVPSLRVVHPDAIVSQGARHLLRRLGAQSADATQILAQPPVLAEIGQLRSELEDYDPEEDDDRYLTVAHSVLGVVLSGGRPEIGTLADLPLTSSDGQWWPISELLVPGSSFDELVDPDAGVPYVDASWIQTYGRETVVAAGALAEFRIVADAAAVGPDHNLPDEDLWWDEQEIHHGPIYFTAIADLDLVANEKWPQALRLLGQRRDLLDCLRGPHSYSRWWISHHAILDGRAPREWRLANAHDLAGLFDVFPLPLEPELATAVGVRASLQQLLMQEPQVLLDRFIDPERTVASALIPEITAGIVHALAGNPDIDPPEWMRTLSGKVIAAEEALVLDLPWLAQVLAPDEVVAGGSDPQEVARWLDLDLASVALDADALRPLARACVGESPATNAINSDAILRCWRELGGAVETDILTRVGVIEFLTVVVEGDSHALTWWVAGDEMWTDGSAAGWGKLLAHLLGKWELRSWATAVLGGDRVALSEFGFGSVTK</sequence>
<protein>
    <recommendedName>
        <fullName evidence="3">ATP-binding protein</fullName>
    </recommendedName>
</protein>
<reference evidence="1 2" key="1">
    <citation type="submission" date="2018-11" db="EMBL/GenBank/DDBJ databases">
        <authorList>
            <person name="Da X."/>
        </authorList>
    </citation>
    <scope>NUCLEOTIDE SEQUENCE [LARGE SCALE GENOMIC DNA]</scope>
    <source>
        <strain evidence="1 2">S14-144</strain>
    </source>
</reference>
<dbReference type="NCBIfam" id="NF047352">
    <property type="entry name" value="P_loop_sacsin"/>
    <property type="match status" value="1"/>
</dbReference>
<evidence type="ECO:0000313" key="1">
    <source>
        <dbReference type="EMBL" id="AZI57266.1"/>
    </source>
</evidence>
<dbReference type="SUPFAM" id="SSF55874">
    <property type="entry name" value="ATPase domain of HSP90 chaperone/DNA topoisomerase II/histidine kinase"/>
    <property type="match status" value="1"/>
</dbReference>
<dbReference type="Proteomes" id="UP000268084">
    <property type="component" value="Chromosome"/>
</dbReference>
<organism evidence="1 2">
    <name type="scientific">Nakamurella antarctica</name>
    <dbReference type="NCBI Taxonomy" id="1902245"/>
    <lineage>
        <taxon>Bacteria</taxon>
        <taxon>Bacillati</taxon>
        <taxon>Actinomycetota</taxon>
        <taxon>Actinomycetes</taxon>
        <taxon>Nakamurellales</taxon>
        <taxon>Nakamurellaceae</taxon>
        <taxon>Nakamurella</taxon>
    </lineage>
</organism>
<dbReference type="OrthoDB" id="3201966at2"/>
<dbReference type="RefSeq" id="WP_124797951.1">
    <property type="nucleotide sequence ID" value="NZ_CP034170.1"/>
</dbReference>